<dbReference type="Proteomes" id="UP001221898">
    <property type="component" value="Unassembled WGS sequence"/>
</dbReference>
<dbReference type="Gene3D" id="3.30.70.960">
    <property type="entry name" value="SEA domain"/>
    <property type="match status" value="1"/>
</dbReference>
<reference evidence="2" key="1">
    <citation type="journal article" date="2023" name="Science">
        <title>Genome structures resolve the early diversification of teleost fishes.</title>
        <authorList>
            <person name="Parey E."/>
            <person name="Louis A."/>
            <person name="Montfort J."/>
            <person name="Bouchez O."/>
            <person name="Roques C."/>
            <person name="Iampietro C."/>
            <person name="Lluch J."/>
            <person name="Castinel A."/>
            <person name="Donnadieu C."/>
            <person name="Desvignes T."/>
            <person name="Floi Bucao C."/>
            <person name="Jouanno E."/>
            <person name="Wen M."/>
            <person name="Mejri S."/>
            <person name="Dirks R."/>
            <person name="Jansen H."/>
            <person name="Henkel C."/>
            <person name="Chen W.J."/>
            <person name="Zahm M."/>
            <person name="Cabau C."/>
            <person name="Klopp C."/>
            <person name="Thompson A.W."/>
            <person name="Robinson-Rechavi M."/>
            <person name="Braasch I."/>
            <person name="Lecointre G."/>
            <person name="Bobe J."/>
            <person name="Postlethwait J.H."/>
            <person name="Berthelot C."/>
            <person name="Roest Crollius H."/>
            <person name="Guiguen Y."/>
        </authorList>
    </citation>
    <scope>NUCLEOTIDE SEQUENCE</scope>
    <source>
        <strain evidence="2">NC1722</strain>
    </source>
</reference>
<evidence type="ECO:0000313" key="3">
    <source>
        <dbReference type="Proteomes" id="UP001221898"/>
    </source>
</evidence>
<keyword evidence="1" id="KW-0812">Transmembrane</keyword>
<name>A0AAD7R663_9TELE</name>
<feature type="transmembrane region" description="Helical" evidence="1">
    <location>
        <begin position="158"/>
        <end position="175"/>
    </location>
</feature>
<keyword evidence="1" id="KW-1133">Transmembrane helix</keyword>
<dbReference type="AlphaFoldDB" id="A0AAD7R663"/>
<dbReference type="InterPro" id="IPR036364">
    <property type="entry name" value="SEA_dom_sf"/>
</dbReference>
<evidence type="ECO:0000256" key="1">
    <source>
        <dbReference type="SAM" id="Phobius"/>
    </source>
</evidence>
<keyword evidence="3" id="KW-1185">Reference proteome</keyword>
<proteinExistence type="predicted"/>
<accession>A0AAD7R663</accession>
<dbReference type="EMBL" id="JAINUG010000740">
    <property type="protein sequence ID" value="KAJ8362156.1"/>
    <property type="molecule type" value="Genomic_DNA"/>
</dbReference>
<evidence type="ECO:0000313" key="2">
    <source>
        <dbReference type="EMBL" id="KAJ8362156.1"/>
    </source>
</evidence>
<protein>
    <submittedName>
        <fullName evidence="2">Uncharacterized protein</fullName>
    </submittedName>
</protein>
<organism evidence="2 3">
    <name type="scientific">Aldrovandia affinis</name>
    <dbReference type="NCBI Taxonomy" id="143900"/>
    <lineage>
        <taxon>Eukaryota</taxon>
        <taxon>Metazoa</taxon>
        <taxon>Chordata</taxon>
        <taxon>Craniata</taxon>
        <taxon>Vertebrata</taxon>
        <taxon>Euteleostomi</taxon>
        <taxon>Actinopterygii</taxon>
        <taxon>Neopterygii</taxon>
        <taxon>Teleostei</taxon>
        <taxon>Notacanthiformes</taxon>
        <taxon>Halosauridae</taxon>
        <taxon>Aldrovandia</taxon>
    </lineage>
</organism>
<comment type="caution">
    <text evidence="2">The sequence shown here is derived from an EMBL/GenBank/DDBJ whole genome shotgun (WGS) entry which is preliminary data.</text>
</comment>
<gene>
    <name evidence="2" type="ORF">AAFF_G00392790</name>
</gene>
<sequence length="179" mass="19784">MTVFSQDLLDSTTPAFKILALNITTELNRGYRRIFPDIFLRCIVILFRPGAPFNVRAFRVERTEVETNLIFRNRTVVPNVTNTVDTLMQALNDSVVFLDILPSSINAVTVTTPTTATNTTATNTTTTTITTTTMSTTTTTTTSTTTTSSATATNRPQIVITFLFPLSLVVFFLLSDRKN</sequence>
<keyword evidence="1" id="KW-0472">Membrane</keyword>